<reference evidence="1" key="2">
    <citation type="submission" date="2023-01" db="EMBL/GenBank/DDBJ databases">
        <authorList>
            <person name="Sun Q."/>
            <person name="Evtushenko L."/>
        </authorList>
    </citation>
    <scope>NUCLEOTIDE SEQUENCE</scope>
    <source>
        <strain evidence="1">VKM B-2789</strain>
    </source>
</reference>
<name>A0A9W6K3A2_9HYPH</name>
<proteinExistence type="predicted"/>
<evidence type="ECO:0000313" key="2">
    <source>
        <dbReference type="Proteomes" id="UP001143330"/>
    </source>
</evidence>
<gene>
    <name evidence="1" type="ORF">GCM10017653_47590</name>
</gene>
<keyword evidence="2" id="KW-1185">Reference proteome</keyword>
<evidence type="ECO:0008006" key="3">
    <source>
        <dbReference type="Google" id="ProtNLM"/>
    </source>
</evidence>
<protein>
    <recommendedName>
        <fullName evidence="3">Tail assembly chaperone</fullName>
    </recommendedName>
</protein>
<dbReference type="AlphaFoldDB" id="A0A9W6K3A2"/>
<sequence length="137" mass="15044">MKLSAIKVNTKAIEAGKWVDDIPEMGDLRLKVRGLGNSDFSRRYDELVQAIPRAERPNNRLTPDAQRKLTAQLYAETILLDWEGLSDDDGAPIAFSAEFAEQILADPEMRDFVFAVRHAAQQVAGESADAAKADGGN</sequence>
<dbReference type="RefSeq" id="WP_213363723.1">
    <property type="nucleotide sequence ID" value="NZ_BSFM01000021.1"/>
</dbReference>
<dbReference type="EMBL" id="BSFM01000021">
    <property type="protein sequence ID" value="GLK86689.1"/>
    <property type="molecule type" value="Genomic_DNA"/>
</dbReference>
<comment type="caution">
    <text evidence="1">The sequence shown here is derived from an EMBL/GenBank/DDBJ whole genome shotgun (WGS) entry which is preliminary data.</text>
</comment>
<accession>A0A9W6K3A2</accession>
<evidence type="ECO:0000313" key="1">
    <source>
        <dbReference type="EMBL" id="GLK86689.1"/>
    </source>
</evidence>
<dbReference type="Proteomes" id="UP001143330">
    <property type="component" value="Unassembled WGS sequence"/>
</dbReference>
<reference evidence="1" key="1">
    <citation type="journal article" date="2014" name="Int. J. Syst. Evol. Microbiol.">
        <title>Complete genome sequence of Corynebacterium casei LMG S-19264T (=DSM 44701T), isolated from a smear-ripened cheese.</title>
        <authorList>
            <consortium name="US DOE Joint Genome Institute (JGI-PGF)"/>
            <person name="Walter F."/>
            <person name="Albersmeier A."/>
            <person name="Kalinowski J."/>
            <person name="Ruckert C."/>
        </authorList>
    </citation>
    <scope>NUCLEOTIDE SEQUENCE</scope>
    <source>
        <strain evidence="1">VKM B-2789</strain>
    </source>
</reference>
<organism evidence="1 2">
    <name type="scientific">Ancylobacter defluvii</name>
    <dbReference type="NCBI Taxonomy" id="1282440"/>
    <lineage>
        <taxon>Bacteria</taxon>
        <taxon>Pseudomonadati</taxon>
        <taxon>Pseudomonadota</taxon>
        <taxon>Alphaproteobacteria</taxon>
        <taxon>Hyphomicrobiales</taxon>
        <taxon>Xanthobacteraceae</taxon>
        <taxon>Ancylobacter</taxon>
    </lineage>
</organism>